<dbReference type="EMBL" id="SIYF01000380">
    <property type="protein sequence ID" value="TKK75771.1"/>
    <property type="molecule type" value="Genomic_DNA"/>
</dbReference>
<accession>A0A4U3LJH4</accession>
<gene>
    <name evidence="7" type="ORF">EY666_13855</name>
</gene>
<evidence type="ECO:0000256" key="6">
    <source>
        <dbReference type="SAM" id="Phobius"/>
    </source>
</evidence>
<sequence>MEQTQQNHFTALFYKNVLLGILSMAAQSIFILADTFFIANGIGTEALAGLNIVLPLVNIINGLGWMFGVGGATLFSTTVAQKEIKKANQYFSLTIGLVFVIGSLFTLASLIFSDQIIRGLQGTGVLFGLAKEYYMIYLSCSLLFILNN</sequence>
<evidence type="ECO:0000313" key="8">
    <source>
        <dbReference type="Proteomes" id="UP000305511"/>
    </source>
</evidence>
<protein>
    <submittedName>
        <fullName evidence="7">MATE family efflux transporter</fullName>
    </submittedName>
</protein>
<reference evidence="7 8" key="1">
    <citation type="submission" date="2019-02" db="EMBL/GenBank/DDBJ databases">
        <title>Bacteria dissemination in different level of health care in South Africa: the effectiveness of infections prevention and control.</title>
        <authorList>
            <person name="Shobo C."/>
            <person name="Amoako D.G."/>
            <person name="Allam M."/>
            <person name="Ismail A."/>
            <person name="Bester L.A."/>
            <person name="Essack S.Y."/>
        </authorList>
    </citation>
    <scope>NUCLEOTIDE SEQUENCE [LARGE SCALE GENOMIC DNA]</scope>
    <source>
        <strain evidence="7 8">2SIL2</strain>
    </source>
</reference>
<evidence type="ECO:0000313" key="7">
    <source>
        <dbReference type="EMBL" id="TKK75771.1"/>
    </source>
</evidence>
<dbReference type="RefSeq" id="WP_240743398.1">
    <property type="nucleotide sequence ID" value="NZ_SIYF01000380.1"/>
</dbReference>
<evidence type="ECO:0000256" key="3">
    <source>
        <dbReference type="ARBA" id="ARBA00022692"/>
    </source>
</evidence>
<feature type="transmembrane region" description="Helical" evidence="6">
    <location>
        <begin position="12"/>
        <end position="32"/>
    </location>
</feature>
<dbReference type="PANTHER" id="PTHR43823">
    <property type="entry name" value="SPORULATION PROTEIN YKVU"/>
    <property type="match status" value="1"/>
</dbReference>
<dbReference type="GO" id="GO:0005886">
    <property type="term" value="C:plasma membrane"/>
    <property type="evidence" value="ECO:0007669"/>
    <property type="project" value="UniProtKB-SubCell"/>
</dbReference>
<keyword evidence="2" id="KW-1003">Cell membrane</keyword>
<evidence type="ECO:0000256" key="5">
    <source>
        <dbReference type="ARBA" id="ARBA00023136"/>
    </source>
</evidence>
<evidence type="ECO:0000256" key="2">
    <source>
        <dbReference type="ARBA" id="ARBA00022475"/>
    </source>
</evidence>
<dbReference type="GO" id="GO:0015297">
    <property type="term" value="F:antiporter activity"/>
    <property type="evidence" value="ECO:0007669"/>
    <property type="project" value="InterPro"/>
</dbReference>
<dbReference type="Proteomes" id="UP000305511">
    <property type="component" value="Unassembled WGS sequence"/>
</dbReference>
<comment type="subcellular location">
    <subcellularLocation>
        <location evidence="1">Cell membrane</location>
        <topology evidence="1">Multi-pass membrane protein</topology>
    </subcellularLocation>
</comment>
<dbReference type="GO" id="GO:0042910">
    <property type="term" value="F:xenobiotic transmembrane transporter activity"/>
    <property type="evidence" value="ECO:0007669"/>
    <property type="project" value="InterPro"/>
</dbReference>
<feature type="transmembrane region" description="Helical" evidence="6">
    <location>
        <begin position="90"/>
        <end position="112"/>
    </location>
</feature>
<dbReference type="PANTHER" id="PTHR43823:SF3">
    <property type="entry name" value="MULTIDRUG EXPORT PROTEIN MEPA"/>
    <property type="match status" value="1"/>
</dbReference>
<keyword evidence="3 6" id="KW-0812">Transmembrane</keyword>
<comment type="caution">
    <text evidence="7">The sequence shown here is derived from an EMBL/GenBank/DDBJ whole genome shotgun (WGS) entry which is preliminary data.</text>
</comment>
<name>A0A4U3LJH4_ENTFL</name>
<dbReference type="AlphaFoldDB" id="A0A4U3LJH4"/>
<proteinExistence type="predicted"/>
<dbReference type="InterPro" id="IPR051327">
    <property type="entry name" value="MATE_MepA_subfamily"/>
</dbReference>
<organism evidence="7 8">
    <name type="scientific">Enterococcus faecalis</name>
    <name type="common">Streptococcus faecalis</name>
    <dbReference type="NCBI Taxonomy" id="1351"/>
    <lineage>
        <taxon>Bacteria</taxon>
        <taxon>Bacillati</taxon>
        <taxon>Bacillota</taxon>
        <taxon>Bacilli</taxon>
        <taxon>Lactobacillales</taxon>
        <taxon>Enterococcaceae</taxon>
        <taxon>Enterococcus</taxon>
    </lineage>
</organism>
<feature type="non-terminal residue" evidence="7">
    <location>
        <position position="148"/>
    </location>
</feature>
<keyword evidence="4 6" id="KW-1133">Transmembrane helix</keyword>
<evidence type="ECO:0000256" key="4">
    <source>
        <dbReference type="ARBA" id="ARBA00022989"/>
    </source>
</evidence>
<feature type="transmembrane region" description="Helical" evidence="6">
    <location>
        <begin position="52"/>
        <end position="78"/>
    </location>
</feature>
<dbReference type="Pfam" id="PF01554">
    <property type="entry name" value="MatE"/>
    <property type="match status" value="1"/>
</dbReference>
<feature type="transmembrane region" description="Helical" evidence="6">
    <location>
        <begin position="124"/>
        <end position="146"/>
    </location>
</feature>
<dbReference type="InterPro" id="IPR002528">
    <property type="entry name" value="MATE_fam"/>
</dbReference>
<keyword evidence="5 6" id="KW-0472">Membrane</keyword>
<evidence type="ECO:0000256" key="1">
    <source>
        <dbReference type="ARBA" id="ARBA00004651"/>
    </source>
</evidence>